<dbReference type="InterPro" id="IPR004854">
    <property type="entry name" value="Ufd1-like"/>
</dbReference>
<name>A0A1Y1ZCE8_9FUNG</name>
<dbReference type="OrthoDB" id="193703at2759"/>
<dbReference type="InParanoid" id="A0A1Y1ZCE8"/>
<sequence length="266" mass="29475">MTHPTWNSRLRIIANPSLNDGDKLILPPSSLESLMNQLHSNQTTPNPSTQHTSPFTFRLLNEKKKIITHAGVREFTAEEGTVELPEWLASSLDMKDGEGVIITAQSLPKGTWGRMRPLTQGYKKIPDFRSAFEANFRAKFTTLTAGEVISIKYGAQLYQFLIEALKPADAVDIVDTDLELEILPMNEDGISIDSGTIPKTQPGDSGRELTIGGKAAGQINHGEHQYWKIRAHPSSGVHFRLSIFKGDAGKLREQWDAMCFDTDSSV</sequence>
<reference evidence="5 6" key="1">
    <citation type="submission" date="2016-07" db="EMBL/GenBank/DDBJ databases">
        <title>Pervasive Adenine N6-methylation of Active Genes in Fungi.</title>
        <authorList>
            <consortium name="DOE Joint Genome Institute"/>
            <person name="Mondo S.J."/>
            <person name="Dannebaum R.O."/>
            <person name="Kuo R.C."/>
            <person name="Labutti K."/>
            <person name="Haridas S."/>
            <person name="Kuo A."/>
            <person name="Salamov A."/>
            <person name="Ahrendt S.R."/>
            <person name="Lipzen A."/>
            <person name="Sullivan W."/>
            <person name="Andreopoulos W.B."/>
            <person name="Clum A."/>
            <person name="Lindquist E."/>
            <person name="Daum C."/>
            <person name="Ramamoorthy G.K."/>
            <person name="Gryganskyi A."/>
            <person name="Culley D."/>
            <person name="Magnuson J.K."/>
            <person name="James T.Y."/>
            <person name="O'Malley M.A."/>
            <person name="Stajich J.E."/>
            <person name="Spatafora J.W."/>
            <person name="Visel A."/>
            <person name="Grigoriev I.V."/>
        </authorList>
    </citation>
    <scope>NUCLEOTIDE SEQUENCE [LARGE SCALE GENOMIC DNA]</scope>
    <source>
        <strain evidence="5 6">CBS 931.73</strain>
    </source>
</reference>
<evidence type="ECO:0000256" key="1">
    <source>
        <dbReference type="ARBA" id="ARBA00006043"/>
    </source>
</evidence>
<dbReference type="Proteomes" id="UP000193498">
    <property type="component" value="Unassembled WGS sequence"/>
</dbReference>
<evidence type="ECO:0000313" key="5">
    <source>
        <dbReference type="EMBL" id="ORY07475.1"/>
    </source>
</evidence>
<dbReference type="Gene3D" id="2.40.40.50">
    <property type="entry name" value="Ubiquitin fusion degradation protein UFD1, N-terminal domain"/>
    <property type="match status" value="1"/>
</dbReference>
<dbReference type="PANTHER" id="PTHR12555:SF15">
    <property type="entry name" value="FUSION DEGRADATION PROTEIN (UFD1), PUTATIVE (AFU_ORTHOLOGUE AFUA_4G04640)-RELATED"/>
    <property type="match status" value="1"/>
</dbReference>
<protein>
    <submittedName>
        <fullName evidence="5">UFD1-domain-containing protein</fullName>
    </submittedName>
</protein>
<feature type="domain" description="Ubiquitin fusion degradation protein UFD1 N-terminal subdomain 1" evidence="3">
    <location>
        <begin position="15"/>
        <end position="108"/>
    </location>
</feature>
<proteinExistence type="inferred from homology"/>
<accession>A0A1Y1ZCE8</accession>
<dbReference type="STRING" id="1314790.A0A1Y1ZCE8"/>
<dbReference type="GO" id="GO:0036503">
    <property type="term" value="P:ERAD pathway"/>
    <property type="evidence" value="ECO:0007669"/>
    <property type="project" value="TreeGrafter"/>
</dbReference>
<dbReference type="InterPro" id="IPR055417">
    <property type="entry name" value="UFD1_N1"/>
</dbReference>
<dbReference type="InterPro" id="IPR055418">
    <property type="entry name" value="UFD1_N2"/>
</dbReference>
<keyword evidence="6" id="KW-1185">Reference proteome</keyword>
<feature type="domain" description="Ubiquitin fusion degradation protein UFD1 N-terminal subdomain 2" evidence="4">
    <location>
        <begin position="109"/>
        <end position="184"/>
    </location>
</feature>
<dbReference type="AlphaFoldDB" id="A0A1Y1ZCE8"/>
<dbReference type="GO" id="GO:0031593">
    <property type="term" value="F:polyubiquitin modification-dependent protein binding"/>
    <property type="evidence" value="ECO:0007669"/>
    <property type="project" value="TreeGrafter"/>
</dbReference>
<dbReference type="GO" id="GO:0006511">
    <property type="term" value="P:ubiquitin-dependent protein catabolic process"/>
    <property type="evidence" value="ECO:0007669"/>
    <property type="project" value="InterPro"/>
</dbReference>
<keyword evidence="2" id="KW-0833">Ubl conjugation pathway</keyword>
<dbReference type="InterPro" id="IPR042299">
    <property type="entry name" value="Ufd1-like_Nn"/>
</dbReference>
<evidence type="ECO:0000313" key="6">
    <source>
        <dbReference type="Proteomes" id="UP000193498"/>
    </source>
</evidence>
<comment type="similarity">
    <text evidence="1">Belongs to the UFD1 family.</text>
</comment>
<dbReference type="GO" id="GO:0034098">
    <property type="term" value="C:VCP-NPL4-UFD1 AAA ATPase complex"/>
    <property type="evidence" value="ECO:0007669"/>
    <property type="project" value="TreeGrafter"/>
</dbReference>
<comment type="caution">
    <text evidence="5">The sequence shown here is derived from an EMBL/GenBank/DDBJ whole genome shotgun (WGS) entry which is preliminary data.</text>
</comment>
<dbReference type="Pfam" id="PF24842">
    <property type="entry name" value="UFD1_N2"/>
    <property type="match status" value="1"/>
</dbReference>
<dbReference type="PANTHER" id="PTHR12555">
    <property type="entry name" value="UBIQUITIN FUSION DEGRADATON PROTEIN 1"/>
    <property type="match status" value="1"/>
</dbReference>
<dbReference type="Gene3D" id="3.10.330.10">
    <property type="match status" value="1"/>
</dbReference>
<organism evidence="5 6">
    <name type="scientific">Basidiobolus meristosporus CBS 931.73</name>
    <dbReference type="NCBI Taxonomy" id="1314790"/>
    <lineage>
        <taxon>Eukaryota</taxon>
        <taxon>Fungi</taxon>
        <taxon>Fungi incertae sedis</taxon>
        <taxon>Zoopagomycota</taxon>
        <taxon>Entomophthoromycotina</taxon>
        <taxon>Basidiobolomycetes</taxon>
        <taxon>Basidiobolales</taxon>
        <taxon>Basidiobolaceae</taxon>
        <taxon>Basidiobolus</taxon>
    </lineage>
</organism>
<evidence type="ECO:0000259" key="4">
    <source>
        <dbReference type="Pfam" id="PF24842"/>
    </source>
</evidence>
<dbReference type="EMBL" id="MCFE01000008">
    <property type="protein sequence ID" value="ORY07475.1"/>
    <property type="molecule type" value="Genomic_DNA"/>
</dbReference>
<gene>
    <name evidence="5" type="ORF">K493DRAFT_202108</name>
</gene>
<dbReference type="Pfam" id="PF03152">
    <property type="entry name" value="UFD1_N1"/>
    <property type="match status" value="1"/>
</dbReference>
<evidence type="ECO:0000259" key="3">
    <source>
        <dbReference type="Pfam" id="PF03152"/>
    </source>
</evidence>
<evidence type="ECO:0000256" key="2">
    <source>
        <dbReference type="ARBA" id="ARBA00022786"/>
    </source>
</evidence>